<dbReference type="Proteomes" id="UP000440713">
    <property type="component" value="Unassembled WGS sequence"/>
</dbReference>
<gene>
    <name evidence="2" type="ORF">FYJ71_04050</name>
</gene>
<reference evidence="2 3" key="1">
    <citation type="submission" date="2019-08" db="EMBL/GenBank/DDBJ databases">
        <title>In-depth cultivation of the pig gut microbiome towards novel bacterial diversity and tailored functional studies.</title>
        <authorList>
            <person name="Wylensek D."/>
            <person name="Hitch T.C.A."/>
            <person name="Clavel T."/>
        </authorList>
    </citation>
    <scope>NUCLEOTIDE SEQUENCE [LARGE SCALE GENOMIC DNA]</scope>
    <source>
        <strain evidence="2 3">WCA-SAB-591-4A-A</strain>
    </source>
</reference>
<keyword evidence="3" id="KW-1185">Reference proteome</keyword>
<dbReference type="EMBL" id="VUNE01000001">
    <property type="protein sequence ID" value="MST62148.1"/>
    <property type="molecule type" value="Genomic_DNA"/>
</dbReference>
<name>A0A6N7WZB3_9FIRM</name>
<accession>A0A6N7WZB3</accession>
<dbReference type="AlphaFoldDB" id="A0A6N7WZB3"/>
<keyword evidence="1" id="KW-1133">Transmembrane helix</keyword>
<proteinExistence type="predicted"/>
<feature type="transmembrane region" description="Helical" evidence="1">
    <location>
        <begin position="84"/>
        <end position="101"/>
    </location>
</feature>
<feature type="transmembrane region" description="Helical" evidence="1">
    <location>
        <begin position="113"/>
        <end position="138"/>
    </location>
</feature>
<dbReference type="InterPro" id="IPR031360">
    <property type="entry name" value="TrpP"/>
</dbReference>
<sequence length="182" mass="19304">MKTSKTKKMVLNAILLGLGLVLHQIFPAIAGITPDVALVMLFCIMILNKDDYKTCLVAGIVTGIFTAMTTKFPGGQIPNLIDKAITVNVMFLIMRAVYLSPIEAKLGRKANSIVVAVMTLFGTVLSGVVFLGSASLIVGLPGEFFALFTAVVLPATAVNIILSVLMINVIASSLKKTSFQIS</sequence>
<dbReference type="Pfam" id="PF17099">
    <property type="entry name" value="TrpP"/>
    <property type="match status" value="1"/>
</dbReference>
<feature type="transmembrane region" description="Helical" evidence="1">
    <location>
        <begin position="9"/>
        <end position="26"/>
    </location>
</feature>
<evidence type="ECO:0000313" key="3">
    <source>
        <dbReference type="Proteomes" id="UP000440713"/>
    </source>
</evidence>
<keyword evidence="1" id="KW-0472">Membrane</keyword>
<organism evidence="2 3">
    <name type="scientific">Peptostreptococcus porci</name>
    <dbReference type="NCBI Taxonomy" id="2652282"/>
    <lineage>
        <taxon>Bacteria</taxon>
        <taxon>Bacillati</taxon>
        <taxon>Bacillota</taxon>
        <taxon>Clostridia</taxon>
        <taxon>Peptostreptococcales</taxon>
        <taxon>Peptostreptococcaceae</taxon>
        <taxon>Peptostreptococcus</taxon>
    </lineage>
</organism>
<keyword evidence="1" id="KW-0812">Transmembrane</keyword>
<dbReference type="RefSeq" id="WP_154537498.1">
    <property type="nucleotide sequence ID" value="NZ_JAQYHJ010000044.1"/>
</dbReference>
<protein>
    <submittedName>
        <fullName evidence="2">Tryptophan transporter</fullName>
    </submittedName>
</protein>
<comment type="caution">
    <text evidence="2">The sequence shown here is derived from an EMBL/GenBank/DDBJ whole genome shotgun (WGS) entry which is preliminary data.</text>
</comment>
<evidence type="ECO:0000313" key="2">
    <source>
        <dbReference type="EMBL" id="MST62148.1"/>
    </source>
</evidence>
<feature type="transmembrane region" description="Helical" evidence="1">
    <location>
        <begin position="144"/>
        <end position="171"/>
    </location>
</feature>
<evidence type="ECO:0000256" key="1">
    <source>
        <dbReference type="SAM" id="Phobius"/>
    </source>
</evidence>